<gene>
    <name evidence="8" type="primary">chrA</name>
    <name evidence="8" type="ORF">OH136_08380</name>
</gene>
<evidence type="ECO:0000256" key="7">
    <source>
        <dbReference type="SAM" id="Phobius"/>
    </source>
</evidence>
<evidence type="ECO:0000256" key="3">
    <source>
        <dbReference type="ARBA" id="ARBA00022475"/>
    </source>
</evidence>
<name>A0AAE3J129_9RHOB</name>
<accession>A0AAE3J129</accession>
<feature type="transmembrane region" description="Helical" evidence="7">
    <location>
        <begin position="379"/>
        <end position="398"/>
    </location>
</feature>
<keyword evidence="4 7" id="KW-0812">Transmembrane</keyword>
<feature type="transmembrane region" description="Helical" evidence="7">
    <location>
        <begin position="142"/>
        <end position="175"/>
    </location>
</feature>
<feature type="transmembrane region" description="Helical" evidence="7">
    <location>
        <begin position="80"/>
        <end position="104"/>
    </location>
</feature>
<keyword evidence="6 7" id="KW-0472">Membrane</keyword>
<dbReference type="InterPro" id="IPR003370">
    <property type="entry name" value="Chromate_transpt"/>
</dbReference>
<reference evidence="8" key="1">
    <citation type="submission" date="2022-10" db="EMBL/GenBank/DDBJ databases">
        <authorList>
            <person name="Yue Y."/>
        </authorList>
    </citation>
    <scope>NUCLEOTIDE SEQUENCE</scope>
    <source>
        <strain evidence="8">Z654</strain>
    </source>
</reference>
<feature type="transmembrane region" description="Helical" evidence="7">
    <location>
        <begin position="226"/>
        <end position="245"/>
    </location>
</feature>
<dbReference type="Pfam" id="PF02417">
    <property type="entry name" value="Chromate_transp"/>
    <property type="match status" value="2"/>
</dbReference>
<dbReference type="PANTHER" id="PTHR33567">
    <property type="entry name" value="CHROMATE ION TRANSPORTER (EUROFUNG)"/>
    <property type="match status" value="1"/>
</dbReference>
<evidence type="ECO:0000256" key="5">
    <source>
        <dbReference type="ARBA" id="ARBA00022989"/>
    </source>
</evidence>
<evidence type="ECO:0000313" key="9">
    <source>
        <dbReference type="Proteomes" id="UP001208041"/>
    </source>
</evidence>
<evidence type="ECO:0000256" key="6">
    <source>
        <dbReference type="ARBA" id="ARBA00023136"/>
    </source>
</evidence>
<evidence type="ECO:0000256" key="1">
    <source>
        <dbReference type="ARBA" id="ARBA00004651"/>
    </source>
</evidence>
<evidence type="ECO:0000313" key="8">
    <source>
        <dbReference type="EMBL" id="MCV6824573.1"/>
    </source>
</evidence>
<dbReference type="GO" id="GO:0015109">
    <property type="term" value="F:chromate transmembrane transporter activity"/>
    <property type="evidence" value="ECO:0007669"/>
    <property type="project" value="InterPro"/>
</dbReference>
<feature type="transmembrane region" description="Helical" evidence="7">
    <location>
        <begin position="297"/>
        <end position="322"/>
    </location>
</feature>
<proteinExistence type="inferred from homology"/>
<sequence length="421" mass="44327">MNNPTLSEATRIFARIGLLSFGGPAAQIALMHKELVEERPWLSESQFLSALSFCMLLPGPEAMQLATYAGWRLHGVRGGLIAGALFVIPGAIVVLALAMAYALFGEVPLVEALFLGVKAAVVVIVIDALLKVSRRALKSPLAWGIAASSFIAIYVFALPYPLIVALAALIGAIGLRGSLPEMTVENGPATRPQTLKTVLTWGSLWAAPLALLYLSGAQLLTAIGLFFSKLAIVTFGGAYAVLAYMTQTVVAEHGWISTATMMDGLGLAETTPGPLILVTEFVGFQAAYNAGGMALGIAGALVALWMTFVPCFLWIFTFAPYLSTLSTRPKLSAALAGITAAVVGVILNLSFWFAAHVLFKDTTQYRYGWFDVLLPNPASLDLAAAGLAVLAGILMFVAKLGMGRTLLIMALAGLGLHTIGL</sequence>
<dbReference type="InterPro" id="IPR014047">
    <property type="entry name" value="Chr_Tranpt_l_chain"/>
</dbReference>
<dbReference type="RefSeq" id="WP_263953434.1">
    <property type="nucleotide sequence ID" value="NZ_JAOYFC010000002.1"/>
</dbReference>
<dbReference type="NCBIfam" id="TIGR00937">
    <property type="entry name" value="2A51"/>
    <property type="match status" value="1"/>
</dbReference>
<comment type="subcellular location">
    <subcellularLocation>
        <location evidence="1">Cell membrane</location>
        <topology evidence="1">Multi-pass membrane protein</topology>
    </subcellularLocation>
</comment>
<dbReference type="AlphaFoldDB" id="A0AAE3J129"/>
<evidence type="ECO:0000256" key="2">
    <source>
        <dbReference type="ARBA" id="ARBA00005262"/>
    </source>
</evidence>
<keyword evidence="5 7" id="KW-1133">Transmembrane helix</keyword>
<feature type="transmembrane region" description="Helical" evidence="7">
    <location>
        <begin position="334"/>
        <end position="359"/>
    </location>
</feature>
<keyword evidence="9" id="KW-1185">Reference proteome</keyword>
<comment type="similarity">
    <text evidence="2">Belongs to the chromate ion transporter (CHR) (TC 2.A.51) family.</text>
</comment>
<dbReference type="PIRSF" id="PIRSF004810">
    <property type="entry name" value="ChrA"/>
    <property type="match status" value="1"/>
</dbReference>
<keyword evidence="3" id="KW-1003">Cell membrane</keyword>
<feature type="transmembrane region" description="Helical" evidence="7">
    <location>
        <begin position="50"/>
        <end position="68"/>
    </location>
</feature>
<dbReference type="GO" id="GO:0005886">
    <property type="term" value="C:plasma membrane"/>
    <property type="evidence" value="ECO:0007669"/>
    <property type="project" value="UniProtKB-SubCell"/>
</dbReference>
<protein>
    <submittedName>
        <fullName evidence="8">Chromate efflux transporter</fullName>
    </submittedName>
</protein>
<dbReference type="EMBL" id="JAOYFC010000002">
    <property type="protein sequence ID" value="MCV6824573.1"/>
    <property type="molecule type" value="Genomic_DNA"/>
</dbReference>
<comment type="caution">
    <text evidence="8">The sequence shown here is derived from an EMBL/GenBank/DDBJ whole genome shotgun (WGS) entry which is preliminary data.</text>
</comment>
<organism evidence="8 9">
    <name type="scientific">Halocynthiibacter halioticoli</name>
    <dbReference type="NCBI Taxonomy" id="2986804"/>
    <lineage>
        <taxon>Bacteria</taxon>
        <taxon>Pseudomonadati</taxon>
        <taxon>Pseudomonadota</taxon>
        <taxon>Alphaproteobacteria</taxon>
        <taxon>Rhodobacterales</taxon>
        <taxon>Paracoccaceae</taxon>
        <taxon>Halocynthiibacter</taxon>
    </lineage>
</organism>
<feature type="transmembrane region" description="Helical" evidence="7">
    <location>
        <begin position="12"/>
        <end position="30"/>
    </location>
</feature>
<feature type="transmembrane region" description="Helical" evidence="7">
    <location>
        <begin position="110"/>
        <end position="130"/>
    </location>
</feature>
<dbReference type="Proteomes" id="UP001208041">
    <property type="component" value="Unassembled WGS sequence"/>
</dbReference>
<dbReference type="PANTHER" id="PTHR33567:SF3">
    <property type="entry name" value="CHROMATE ION TRANSPORTER (EUROFUNG)"/>
    <property type="match status" value="1"/>
</dbReference>
<evidence type="ECO:0000256" key="4">
    <source>
        <dbReference type="ARBA" id="ARBA00022692"/>
    </source>
</evidence>